<dbReference type="SUPFAM" id="SSF56281">
    <property type="entry name" value="Metallo-hydrolase/oxidoreductase"/>
    <property type="match status" value="1"/>
</dbReference>
<evidence type="ECO:0000259" key="2">
    <source>
        <dbReference type="SMART" id="SM00849"/>
    </source>
</evidence>
<dbReference type="EMBL" id="CAEZTR010000016">
    <property type="protein sequence ID" value="CAB4569356.1"/>
    <property type="molecule type" value="Genomic_DNA"/>
</dbReference>
<accession>A0A6J6E0S2</accession>
<dbReference type="SMART" id="SM00849">
    <property type="entry name" value="Lactamase_B"/>
    <property type="match status" value="1"/>
</dbReference>
<dbReference type="Gene3D" id="3.60.15.10">
    <property type="entry name" value="Ribonuclease Z/Hydroxyacylglutathione hydrolase-like"/>
    <property type="match status" value="1"/>
</dbReference>
<feature type="region of interest" description="Disordered" evidence="1">
    <location>
        <begin position="1"/>
        <end position="30"/>
    </location>
</feature>
<evidence type="ECO:0000313" key="4">
    <source>
        <dbReference type="EMBL" id="CAB4569356.1"/>
    </source>
</evidence>
<dbReference type="PANTHER" id="PTHR23131">
    <property type="entry name" value="ENDORIBONUCLEASE LACTB2"/>
    <property type="match status" value="1"/>
</dbReference>
<dbReference type="InterPro" id="IPR036866">
    <property type="entry name" value="RibonucZ/Hydroxyglut_hydro"/>
</dbReference>
<evidence type="ECO:0000313" key="3">
    <source>
        <dbReference type="EMBL" id="CAB4547548.1"/>
    </source>
</evidence>
<feature type="compositionally biased region" description="Basic and acidic residues" evidence="1">
    <location>
        <begin position="1"/>
        <end position="24"/>
    </location>
</feature>
<dbReference type="PANTHER" id="PTHR23131:SF4">
    <property type="entry name" value="METALLO-BETA-LACTAMASE SUPERFAMILY POTEIN"/>
    <property type="match status" value="1"/>
</dbReference>
<reference evidence="4" key="1">
    <citation type="submission" date="2020-05" db="EMBL/GenBank/DDBJ databases">
        <authorList>
            <person name="Chiriac C."/>
            <person name="Salcher M."/>
            <person name="Ghai R."/>
            <person name="Kavagutti S V."/>
        </authorList>
    </citation>
    <scope>NUCLEOTIDE SEQUENCE</scope>
</reference>
<dbReference type="EMBL" id="CAEZSU010000050">
    <property type="protein sequence ID" value="CAB4547548.1"/>
    <property type="molecule type" value="Genomic_DNA"/>
</dbReference>
<gene>
    <name evidence="3" type="ORF">UFOPK1495_00612</name>
    <name evidence="4" type="ORF">UFOPK1711_00405</name>
</gene>
<evidence type="ECO:0000256" key="1">
    <source>
        <dbReference type="SAM" id="MobiDB-lite"/>
    </source>
</evidence>
<protein>
    <submittedName>
        <fullName evidence="4">Unannotated protein</fullName>
    </submittedName>
</protein>
<feature type="domain" description="Metallo-beta-lactamase" evidence="2">
    <location>
        <begin position="52"/>
        <end position="287"/>
    </location>
</feature>
<proteinExistence type="predicted"/>
<dbReference type="InterPro" id="IPR001279">
    <property type="entry name" value="Metallo-B-lactamas"/>
</dbReference>
<dbReference type="AlphaFoldDB" id="A0A6J6E0S2"/>
<sequence>MGDAHDHNGHAHSAEAPRVPRQEQEDASTEITEVARGILRLQLPTDFTGLGHVNTYAIEDSRGFTLVDPGLPSDESWAALQDRMRDANIPLARVHTVYITHSHPDHFGGAHRIVEASHADVLTSTMFRKWTDLLDLDETPLEPLDPADAVEAATILDAIGNTDEADMEEAFPGFKAFRDRIRAAIADGRIEEVSWMKAPRPTIVVDDSQRVRMGDRDWVAVFTPGHTHDHLCMWNPEDGVLLSGDHVLPTITPHIAGFMGGDPLSNYLTNLDKVAGLEGVTTVLPAHGHPFGDLPGRCEAIKDHHATRLQLLVDAAPEAGWAPIAKWSEYLFSPRSRGPMADSETYAHLENLRLAGKAERRAAEEGFDYRVEY</sequence>
<dbReference type="InterPro" id="IPR050662">
    <property type="entry name" value="Sec-metab_biosynth-thioest"/>
</dbReference>
<organism evidence="4">
    <name type="scientific">freshwater metagenome</name>
    <dbReference type="NCBI Taxonomy" id="449393"/>
    <lineage>
        <taxon>unclassified sequences</taxon>
        <taxon>metagenomes</taxon>
        <taxon>ecological metagenomes</taxon>
    </lineage>
</organism>
<dbReference type="Pfam" id="PF00753">
    <property type="entry name" value="Lactamase_B"/>
    <property type="match status" value="1"/>
</dbReference>
<name>A0A6J6E0S2_9ZZZZ</name>